<gene>
    <name evidence="2" type="ORF">SPIL2461_LOCUS19838</name>
</gene>
<keyword evidence="3" id="KW-1185">Reference proteome</keyword>
<evidence type="ECO:0000313" key="3">
    <source>
        <dbReference type="Proteomes" id="UP000649617"/>
    </source>
</evidence>
<evidence type="ECO:0000256" key="1">
    <source>
        <dbReference type="SAM" id="MobiDB-lite"/>
    </source>
</evidence>
<organism evidence="2 3">
    <name type="scientific">Symbiodinium pilosum</name>
    <name type="common">Dinoflagellate</name>
    <dbReference type="NCBI Taxonomy" id="2952"/>
    <lineage>
        <taxon>Eukaryota</taxon>
        <taxon>Sar</taxon>
        <taxon>Alveolata</taxon>
        <taxon>Dinophyceae</taxon>
        <taxon>Suessiales</taxon>
        <taxon>Symbiodiniaceae</taxon>
        <taxon>Symbiodinium</taxon>
    </lineage>
</organism>
<feature type="non-terminal residue" evidence="2">
    <location>
        <position position="1"/>
    </location>
</feature>
<protein>
    <submittedName>
        <fullName evidence="2">Uncharacterized protein</fullName>
    </submittedName>
</protein>
<feature type="non-terminal residue" evidence="2">
    <location>
        <position position="119"/>
    </location>
</feature>
<comment type="caution">
    <text evidence="2">The sequence shown here is derived from an EMBL/GenBank/DDBJ whole genome shotgun (WGS) entry which is preliminary data.</text>
</comment>
<feature type="region of interest" description="Disordered" evidence="1">
    <location>
        <begin position="36"/>
        <end position="119"/>
    </location>
</feature>
<reference evidence="2" key="1">
    <citation type="submission" date="2021-02" db="EMBL/GenBank/DDBJ databases">
        <authorList>
            <person name="Dougan E. K."/>
            <person name="Rhodes N."/>
            <person name="Thang M."/>
            <person name="Chan C."/>
        </authorList>
    </citation>
    <scope>NUCLEOTIDE SEQUENCE</scope>
</reference>
<feature type="compositionally biased region" description="Basic residues" evidence="1">
    <location>
        <begin position="100"/>
        <end position="112"/>
    </location>
</feature>
<sequence length="119" mass="12201">ATAFAEANTSRKKGDWSFEAIATKVDARLRDWGVDPASCQRAESADEPASPEPSVGMSEPAGPDVSQGVDAAPPEPAHEEPAASKSVVGALLLPSVTRAPRARGGRGARAKPKATAAQK</sequence>
<dbReference type="AlphaFoldDB" id="A0A812WUV9"/>
<dbReference type="EMBL" id="CAJNIZ010044878">
    <property type="protein sequence ID" value="CAE7703973.1"/>
    <property type="molecule type" value="Genomic_DNA"/>
</dbReference>
<accession>A0A812WUV9</accession>
<evidence type="ECO:0000313" key="2">
    <source>
        <dbReference type="EMBL" id="CAE7703973.1"/>
    </source>
</evidence>
<name>A0A812WUV9_SYMPI</name>
<proteinExistence type="predicted"/>
<dbReference type="Proteomes" id="UP000649617">
    <property type="component" value="Unassembled WGS sequence"/>
</dbReference>